<protein>
    <submittedName>
        <fullName evidence="1">Uncharacterized protein</fullName>
    </submittedName>
</protein>
<dbReference type="EMBL" id="KK198757">
    <property type="protein sequence ID" value="KCW72864.1"/>
    <property type="molecule type" value="Genomic_DNA"/>
</dbReference>
<evidence type="ECO:0000313" key="1">
    <source>
        <dbReference type="EMBL" id="KCW72864.1"/>
    </source>
</evidence>
<sequence>MESEDFNVRQQPDNSVKYKICKHAACLNGHFHSDKISGKSIAFSEHAEFHSLLAVNHPQQQRLLLSTIPVSGVG</sequence>
<proteinExistence type="predicted"/>
<organism evidence="1">
    <name type="scientific">Eucalyptus grandis</name>
    <name type="common">Flooded gum</name>
    <dbReference type="NCBI Taxonomy" id="71139"/>
    <lineage>
        <taxon>Eukaryota</taxon>
        <taxon>Viridiplantae</taxon>
        <taxon>Streptophyta</taxon>
        <taxon>Embryophyta</taxon>
        <taxon>Tracheophyta</taxon>
        <taxon>Spermatophyta</taxon>
        <taxon>Magnoliopsida</taxon>
        <taxon>eudicotyledons</taxon>
        <taxon>Gunneridae</taxon>
        <taxon>Pentapetalae</taxon>
        <taxon>rosids</taxon>
        <taxon>malvids</taxon>
        <taxon>Myrtales</taxon>
        <taxon>Myrtaceae</taxon>
        <taxon>Myrtoideae</taxon>
        <taxon>Eucalypteae</taxon>
        <taxon>Eucalyptus</taxon>
    </lineage>
</organism>
<accession>A0A059C3M8</accession>
<dbReference type="Gramene" id="KCW72864">
    <property type="protein sequence ID" value="KCW72864"/>
    <property type="gene ID" value="EUGRSUZ_E01316"/>
</dbReference>
<name>A0A059C3M8_EUCGR</name>
<dbReference type="InParanoid" id="A0A059C3M8"/>
<gene>
    <name evidence="1" type="ORF">EUGRSUZ_E01316</name>
</gene>
<dbReference type="AlphaFoldDB" id="A0A059C3M8"/>
<reference evidence="1" key="1">
    <citation type="submission" date="2013-07" db="EMBL/GenBank/DDBJ databases">
        <title>The genome of Eucalyptus grandis.</title>
        <authorList>
            <person name="Schmutz J."/>
            <person name="Hayes R."/>
            <person name="Myburg A."/>
            <person name="Tuskan G."/>
            <person name="Grattapaglia D."/>
            <person name="Rokhsar D.S."/>
        </authorList>
    </citation>
    <scope>NUCLEOTIDE SEQUENCE</scope>
    <source>
        <tissue evidence="1">Leaf extractions</tissue>
    </source>
</reference>